<evidence type="ECO:0000256" key="2">
    <source>
        <dbReference type="ARBA" id="ARBA00008316"/>
    </source>
</evidence>
<protein>
    <recommendedName>
        <fullName evidence="7 8">Arginine repressor</fullName>
    </recommendedName>
</protein>
<evidence type="ECO:0000256" key="7">
    <source>
        <dbReference type="HAMAP-Rule" id="MF_00173"/>
    </source>
</evidence>
<evidence type="ECO:0000256" key="1">
    <source>
        <dbReference type="ARBA" id="ARBA00004496"/>
    </source>
</evidence>
<evidence type="ECO:0000256" key="3">
    <source>
        <dbReference type="ARBA" id="ARBA00022490"/>
    </source>
</evidence>
<feature type="domain" description="Arginine repressor DNA-binding" evidence="9">
    <location>
        <begin position="5"/>
        <end position="70"/>
    </location>
</feature>
<dbReference type="InterPro" id="IPR020900">
    <property type="entry name" value="Arg_repress_DNA-bd"/>
</dbReference>
<evidence type="ECO:0000256" key="8">
    <source>
        <dbReference type="NCBIfam" id="TIGR01529"/>
    </source>
</evidence>
<dbReference type="InterPro" id="IPR001669">
    <property type="entry name" value="Arg_repress"/>
</dbReference>
<organism evidence="11 12">
    <name type="scientific">Desulfonispora thiosulfatigenes DSM 11270</name>
    <dbReference type="NCBI Taxonomy" id="656914"/>
    <lineage>
        <taxon>Bacteria</taxon>
        <taxon>Bacillati</taxon>
        <taxon>Bacillota</taxon>
        <taxon>Clostridia</taxon>
        <taxon>Eubacteriales</taxon>
        <taxon>Peptococcaceae</taxon>
        <taxon>Desulfonispora</taxon>
    </lineage>
</organism>
<dbReference type="UniPathway" id="UPA00068"/>
<keyword evidence="7" id="KW-0028">Amino-acid biosynthesis</keyword>
<keyword evidence="7" id="KW-0055">Arginine biosynthesis</keyword>
<evidence type="ECO:0000313" key="12">
    <source>
        <dbReference type="Proteomes" id="UP000192731"/>
    </source>
</evidence>
<evidence type="ECO:0000259" key="10">
    <source>
        <dbReference type="Pfam" id="PF02863"/>
    </source>
</evidence>
<dbReference type="AlphaFoldDB" id="A0A1W1VNS0"/>
<dbReference type="GO" id="GO:0003677">
    <property type="term" value="F:DNA binding"/>
    <property type="evidence" value="ECO:0007669"/>
    <property type="project" value="UniProtKB-KW"/>
</dbReference>
<dbReference type="GO" id="GO:1900079">
    <property type="term" value="P:regulation of arginine biosynthetic process"/>
    <property type="evidence" value="ECO:0007669"/>
    <property type="project" value="UniProtKB-UniRule"/>
</dbReference>
<comment type="pathway">
    <text evidence="7">Amino-acid biosynthesis; L-arginine biosynthesis [regulation].</text>
</comment>
<dbReference type="Pfam" id="PF02863">
    <property type="entry name" value="Arg_repressor_C"/>
    <property type="match status" value="1"/>
</dbReference>
<dbReference type="InterPro" id="IPR020899">
    <property type="entry name" value="Arg_repress_C"/>
</dbReference>
<keyword evidence="7" id="KW-0678">Repressor</keyword>
<dbReference type="Gene3D" id="1.10.10.10">
    <property type="entry name" value="Winged helix-like DNA-binding domain superfamily/Winged helix DNA-binding domain"/>
    <property type="match status" value="1"/>
</dbReference>
<name>A0A1W1VNS0_DESTI</name>
<dbReference type="PANTHER" id="PTHR34471:SF1">
    <property type="entry name" value="ARGININE REPRESSOR"/>
    <property type="match status" value="1"/>
</dbReference>
<dbReference type="NCBIfam" id="TIGR01529">
    <property type="entry name" value="argR_whole"/>
    <property type="match status" value="1"/>
</dbReference>
<dbReference type="Gene3D" id="3.30.1360.40">
    <property type="match status" value="1"/>
</dbReference>
<comment type="subcellular location">
    <subcellularLocation>
        <location evidence="1 7">Cytoplasm</location>
    </subcellularLocation>
</comment>
<accession>A0A1W1VNS0</accession>
<dbReference type="GO" id="GO:0005737">
    <property type="term" value="C:cytoplasm"/>
    <property type="evidence" value="ECO:0007669"/>
    <property type="project" value="UniProtKB-SubCell"/>
</dbReference>
<dbReference type="Pfam" id="PF01316">
    <property type="entry name" value="Arg_repressor"/>
    <property type="match status" value="1"/>
</dbReference>
<dbReference type="HAMAP" id="MF_00173">
    <property type="entry name" value="Arg_repressor"/>
    <property type="match status" value="1"/>
</dbReference>
<keyword evidence="6 7" id="KW-0804">Transcription</keyword>
<keyword evidence="5 7" id="KW-0238">DNA-binding</keyword>
<dbReference type="GO" id="GO:0034618">
    <property type="term" value="F:arginine binding"/>
    <property type="evidence" value="ECO:0007669"/>
    <property type="project" value="InterPro"/>
</dbReference>
<comment type="function">
    <text evidence="7">Regulates arginine biosynthesis genes.</text>
</comment>
<gene>
    <name evidence="7" type="primary">argR</name>
    <name evidence="11" type="ORF">SAMN00017405_0296</name>
</gene>
<dbReference type="STRING" id="656914.SAMN00017405_0296"/>
<reference evidence="11 12" key="1">
    <citation type="submission" date="2017-04" db="EMBL/GenBank/DDBJ databases">
        <authorList>
            <person name="Afonso C.L."/>
            <person name="Miller P.J."/>
            <person name="Scott M.A."/>
            <person name="Spackman E."/>
            <person name="Goraichik I."/>
            <person name="Dimitrov K.M."/>
            <person name="Suarez D.L."/>
            <person name="Swayne D.E."/>
        </authorList>
    </citation>
    <scope>NUCLEOTIDE SEQUENCE [LARGE SCALE GENOMIC DNA]</scope>
    <source>
        <strain evidence="11 12">DSM 11270</strain>
    </source>
</reference>
<dbReference type="SUPFAM" id="SSF55252">
    <property type="entry name" value="C-terminal domain of arginine repressor"/>
    <property type="match status" value="1"/>
</dbReference>
<feature type="domain" description="Arginine repressor C-terminal" evidence="10">
    <location>
        <begin position="82"/>
        <end position="148"/>
    </location>
</feature>
<dbReference type="InterPro" id="IPR036251">
    <property type="entry name" value="Arg_repress_C_sf"/>
</dbReference>
<dbReference type="Proteomes" id="UP000192731">
    <property type="component" value="Unassembled WGS sequence"/>
</dbReference>
<dbReference type="GO" id="GO:0006526">
    <property type="term" value="P:L-arginine biosynthetic process"/>
    <property type="evidence" value="ECO:0007669"/>
    <property type="project" value="UniProtKB-UniPathway"/>
</dbReference>
<evidence type="ECO:0000256" key="4">
    <source>
        <dbReference type="ARBA" id="ARBA00023015"/>
    </source>
</evidence>
<dbReference type="GO" id="GO:0003700">
    <property type="term" value="F:DNA-binding transcription factor activity"/>
    <property type="evidence" value="ECO:0007669"/>
    <property type="project" value="UniProtKB-UniRule"/>
</dbReference>
<dbReference type="GO" id="GO:0051259">
    <property type="term" value="P:protein complex oligomerization"/>
    <property type="evidence" value="ECO:0007669"/>
    <property type="project" value="InterPro"/>
</dbReference>
<evidence type="ECO:0000256" key="5">
    <source>
        <dbReference type="ARBA" id="ARBA00023125"/>
    </source>
</evidence>
<dbReference type="EMBL" id="FWWT01000022">
    <property type="protein sequence ID" value="SMB94923.1"/>
    <property type="molecule type" value="Genomic_DNA"/>
</dbReference>
<keyword evidence="12" id="KW-1185">Reference proteome</keyword>
<dbReference type="InterPro" id="IPR036388">
    <property type="entry name" value="WH-like_DNA-bd_sf"/>
</dbReference>
<proteinExistence type="inferred from homology"/>
<dbReference type="SUPFAM" id="SSF46785">
    <property type="entry name" value="Winged helix' DNA-binding domain"/>
    <property type="match status" value="1"/>
</dbReference>
<comment type="similarity">
    <text evidence="2 7">Belongs to the ArgR family.</text>
</comment>
<keyword evidence="4 7" id="KW-0805">Transcription regulation</keyword>
<evidence type="ECO:0000313" key="11">
    <source>
        <dbReference type="EMBL" id="SMB94923.1"/>
    </source>
</evidence>
<dbReference type="PRINTS" id="PR01467">
    <property type="entry name" value="ARGREPRESSOR"/>
</dbReference>
<dbReference type="PANTHER" id="PTHR34471">
    <property type="entry name" value="ARGININE REPRESSOR"/>
    <property type="match status" value="1"/>
</dbReference>
<evidence type="ECO:0000259" key="9">
    <source>
        <dbReference type="Pfam" id="PF01316"/>
    </source>
</evidence>
<dbReference type="InterPro" id="IPR036390">
    <property type="entry name" value="WH_DNA-bd_sf"/>
</dbReference>
<evidence type="ECO:0000256" key="6">
    <source>
        <dbReference type="ARBA" id="ARBA00023163"/>
    </source>
</evidence>
<keyword evidence="3 7" id="KW-0963">Cytoplasm</keyword>
<sequence>MSSMKSRRQKKVLDIIKDKIISTQEELAESLREEGLNVTQATVSRDIKELGLIKVAIGNDMYKYAFPIEQISVSEKRLKFMFQEFVSSIDFSENMIVIRTPPGNAQTVASLIDGTNMEEIIGTIAGDDTILLIIKPKESVAEIIDYFNNLLVN</sequence>